<dbReference type="STRING" id="1218506.JF75_05650"/>
<name>A0A0F4LL47_9LACO</name>
<dbReference type="EMBL" id="JXLH01000010">
    <property type="protein sequence ID" value="KJY59033.1"/>
    <property type="molecule type" value="Genomic_DNA"/>
</dbReference>
<dbReference type="AlphaFoldDB" id="A0A0F4LL47"/>
<accession>A0A0F4LL47</accession>
<dbReference type="RefSeq" id="WP_046331763.1">
    <property type="nucleotide sequence ID" value="NZ_JBHTBO010000024.1"/>
</dbReference>
<dbReference type="PATRIC" id="fig|1218506.3.peg.614"/>
<proteinExistence type="predicted"/>
<keyword evidence="2" id="KW-1185">Reference proteome</keyword>
<reference evidence="1 2" key="1">
    <citation type="submission" date="2015-01" db="EMBL/GenBank/DDBJ databases">
        <title>Comparative genomics of the lactic acid bacteria isolated from the honey bee gut.</title>
        <authorList>
            <person name="Ellegaard K.M."/>
            <person name="Tamarit D."/>
            <person name="Javelind E."/>
            <person name="Olofsson T."/>
            <person name="Andersson S.G."/>
            <person name="Vasquez A."/>
        </authorList>
    </citation>
    <scope>NUCLEOTIDE SEQUENCE [LARGE SCALE GENOMIC DNA]</scope>
    <source>
        <strain evidence="1 2">Hma2</strain>
    </source>
</reference>
<sequence>MKKKIMLNPITRFISISEKSIKLQLEEKIYDLKGEKVEKYFISFFKYYVSPISITDLMNFISENISLFVEKDFFQVIQTLSQYGIILWHIDSSQNKYLTSNVAFFDYTHSGNLKKFCKVLSEASKSTSMLLNCDVIDAPTDLNSISFNKYDIVLVLIWAWYPVYENVITTILASLAKSNAVVLPIVCNDNYFSIGPQVIDERTKQLAYFVLDQEKIRYSKFHYDNYYTSDVFFLSNLANELFELTKKIDGSVDSKSKTINRIITNNYFSGKLSNKKLIDL</sequence>
<evidence type="ECO:0000313" key="1">
    <source>
        <dbReference type="EMBL" id="KJY59033.1"/>
    </source>
</evidence>
<protein>
    <submittedName>
        <fullName evidence="1">Uncharacterized protein</fullName>
    </submittedName>
</protein>
<organism evidence="1 2">
    <name type="scientific">Lactobacillus kimbladii</name>
    <dbReference type="NCBI Taxonomy" id="1218506"/>
    <lineage>
        <taxon>Bacteria</taxon>
        <taxon>Bacillati</taxon>
        <taxon>Bacillota</taxon>
        <taxon>Bacilli</taxon>
        <taxon>Lactobacillales</taxon>
        <taxon>Lactobacillaceae</taxon>
        <taxon>Lactobacillus</taxon>
    </lineage>
</organism>
<dbReference type="Proteomes" id="UP000033612">
    <property type="component" value="Unassembled WGS sequence"/>
</dbReference>
<evidence type="ECO:0000313" key="2">
    <source>
        <dbReference type="Proteomes" id="UP000033612"/>
    </source>
</evidence>
<dbReference type="HOGENOM" id="CLU_1015334_0_0_9"/>
<comment type="caution">
    <text evidence="1">The sequence shown here is derived from an EMBL/GenBank/DDBJ whole genome shotgun (WGS) entry which is preliminary data.</text>
</comment>
<gene>
    <name evidence="1" type="ORF">JF75_05650</name>
</gene>